<name>A0A4S8ML39_DENBC</name>
<dbReference type="Gene3D" id="3.50.50.60">
    <property type="entry name" value="FAD/NAD(P)-binding domain"/>
    <property type="match status" value="1"/>
</dbReference>
<gene>
    <name evidence="7" type="ORF">K435DRAFT_817241</name>
</gene>
<feature type="binding site" evidence="3">
    <location>
        <begin position="93"/>
        <end position="96"/>
    </location>
    <ligand>
        <name>FAD</name>
        <dbReference type="ChEBI" id="CHEBI:57692"/>
    </ligand>
</feature>
<dbReference type="Proteomes" id="UP000297245">
    <property type="component" value="Unassembled WGS sequence"/>
</dbReference>
<organism evidence="7 8">
    <name type="scientific">Dendrothele bispora (strain CBS 962.96)</name>
    <dbReference type="NCBI Taxonomy" id="1314807"/>
    <lineage>
        <taxon>Eukaryota</taxon>
        <taxon>Fungi</taxon>
        <taxon>Dikarya</taxon>
        <taxon>Basidiomycota</taxon>
        <taxon>Agaricomycotina</taxon>
        <taxon>Agaricomycetes</taxon>
        <taxon>Agaricomycetidae</taxon>
        <taxon>Agaricales</taxon>
        <taxon>Agaricales incertae sedis</taxon>
        <taxon>Dendrothele</taxon>
    </lineage>
</organism>
<feature type="binding site" evidence="3">
    <location>
        <begin position="525"/>
        <end position="526"/>
    </location>
    <ligand>
        <name>FAD</name>
        <dbReference type="ChEBI" id="CHEBI:57692"/>
    </ligand>
</feature>
<dbReference type="PIRSF" id="PIRSF000137">
    <property type="entry name" value="Alcohol_oxidase"/>
    <property type="match status" value="1"/>
</dbReference>
<keyword evidence="3 4" id="KW-0274">FAD</keyword>
<dbReference type="InterPro" id="IPR000172">
    <property type="entry name" value="GMC_OxRdtase_N"/>
</dbReference>
<dbReference type="GO" id="GO:0050660">
    <property type="term" value="F:flavin adenine dinucleotide binding"/>
    <property type="evidence" value="ECO:0007669"/>
    <property type="project" value="InterPro"/>
</dbReference>
<keyword evidence="8" id="KW-1185">Reference proteome</keyword>
<evidence type="ECO:0000259" key="5">
    <source>
        <dbReference type="PROSITE" id="PS00623"/>
    </source>
</evidence>
<reference evidence="7 8" key="1">
    <citation type="journal article" date="2019" name="Nat. Ecol. Evol.">
        <title>Megaphylogeny resolves global patterns of mushroom evolution.</title>
        <authorList>
            <person name="Varga T."/>
            <person name="Krizsan K."/>
            <person name="Foldi C."/>
            <person name="Dima B."/>
            <person name="Sanchez-Garcia M."/>
            <person name="Sanchez-Ramirez S."/>
            <person name="Szollosi G.J."/>
            <person name="Szarkandi J.G."/>
            <person name="Papp V."/>
            <person name="Albert L."/>
            <person name="Andreopoulos W."/>
            <person name="Angelini C."/>
            <person name="Antonin V."/>
            <person name="Barry K.W."/>
            <person name="Bougher N.L."/>
            <person name="Buchanan P."/>
            <person name="Buyck B."/>
            <person name="Bense V."/>
            <person name="Catcheside P."/>
            <person name="Chovatia M."/>
            <person name="Cooper J."/>
            <person name="Damon W."/>
            <person name="Desjardin D."/>
            <person name="Finy P."/>
            <person name="Geml J."/>
            <person name="Haridas S."/>
            <person name="Hughes K."/>
            <person name="Justo A."/>
            <person name="Karasinski D."/>
            <person name="Kautmanova I."/>
            <person name="Kiss B."/>
            <person name="Kocsube S."/>
            <person name="Kotiranta H."/>
            <person name="LaButti K.M."/>
            <person name="Lechner B.E."/>
            <person name="Liimatainen K."/>
            <person name="Lipzen A."/>
            <person name="Lukacs Z."/>
            <person name="Mihaltcheva S."/>
            <person name="Morgado L.N."/>
            <person name="Niskanen T."/>
            <person name="Noordeloos M.E."/>
            <person name="Ohm R.A."/>
            <person name="Ortiz-Santana B."/>
            <person name="Ovrebo C."/>
            <person name="Racz N."/>
            <person name="Riley R."/>
            <person name="Savchenko A."/>
            <person name="Shiryaev A."/>
            <person name="Soop K."/>
            <person name="Spirin V."/>
            <person name="Szebenyi C."/>
            <person name="Tomsovsky M."/>
            <person name="Tulloss R.E."/>
            <person name="Uehling J."/>
            <person name="Grigoriev I.V."/>
            <person name="Vagvolgyi C."/>
            <person name="Papp T."/>
            <person name="Martin F.M."/>
            <person name="Miettinen O."/>
            <person name="Hibbett D.S."/>
            <person name="Nagy L.G."/>
        </authorList>
    </citation>
    <scope>NUCLEOTIDE SEQUENCE [LARGE SCALE GENOMIC DNA]</scope>
    <source>
        <strain evidence="7 8">CBS 962.96</strain>
    </source>
</reference>
<feature type="domain" description="Glucose-methanol-choline oxidoreductase N-terminal" evidence="5">
    <location>
        <begin position="83"/>
        <end position="106"/>
    </location>
</feature>
<feature type="domain" description="Glucose-methanol-choline oxidoreductase N-terminal" evidence="6">
    <location>
        <begin position="262"/>
        <end position="276"/>
    </location>
</feature>
<dbReference type="EMBL" id="ML179066">
    <property type="protein sequence ID" value="THV03515.1"/>
    <property type="molecule type" value="Genomic_DNA"/>
</dbReference>
<dbReference type="GO" id="GO:0016614">
    <property type="term" value="F:oxidoreductase activity, acting on CH-OH group of donors"/>
    <property type="evidence" value="ECO:0007669"/>
    <property type="project" value="InterPro"/>
</dbReference>
<dbReference type="Pfam" id="PF00732">
    <property type="entry name" value="GMC_oxred_N"/>
    <property type="match status" value="1"/>
</dbReference>
<protein>
    <submittedName>
        <fullName evidence="7">Alcohol oxidase-like protein</fullName>
    </submittedName>
</protein>
<dbReference type="Pfam" id="PF05199">
    <property type="entry name" value="GMC_oxred_C"/>
    <property type="match status" value="1"/>
</dbReference>
<dbReference type="PANTHER" id="PTHR11552">
    <property type="entry name" value="GLUCOSE-METHANOL-CHOLINE GMC OXIDOREDUCTASE"/>
    <property type="match status" value="1"/>
</dbReference>
<evidence type="ECO:0000259" key="6">
    <source>
        <dbReference type="PROSITE" id="PS00624"/>
    </source>
</evidence>
<dbReference type="OrthoDB" id="269227at2759"/>
<comment type="similarity">
    <text evidence="2 4">Belongs to the GMC oxidoreductase family.</text>
</comment>
<evidence type="ECO:0000313" key="7">
    <source>
        <dbReference type="EMBL" id="THV03515.1"/>
    </source>
</evidence>
<dbReference type="SUPFAM" id="SSF54373">
    <property type="entry name" value="FAD-linked reductases, C-terminal domain"/>
    <property type="match status" value="1"/>
</dbReference>
<proteinExistence type="inferred from homology"/>
<evidence type="ECO:0000313" key="8">
    <source>
        <dbReference type="Proteomes" id="UP000297245"/>
    </source>
</evidence>
<dbReference type="PANTHER" id="PTHR11552:SF78">
    <property type="entry name" value="GLUCOSE-METHANOL-CHOLINE OXIDOREDUCTASE N-TERMINAL DOMAIN-CONTAINING PROTEIN"/>
    <property type="match status" value="1"/>
</dbReference>
<accession>A0A4S8ML39</accession>
<dbReference type="PROSITE" id="PS00624">
    <property type="entry name" value="GMC_OXRED_2"/>
    <property type="match status" value="1"/>
</dbReference>
<evidence type="ECO:0000256" key="4">
    <source>
        <dbReference type="RuleBase" id="RU003968"/>
    </source>
</evidence>
<evidence type="ECO:0000256" key="3">
    <source>
        <dbReference type="PIRSR" id="PIRSR000137-2"/>
    </source>
</evidence>
<dbReference type="InterPro" id="IPR036188">
    <property type="entry name" value="FAD/NAD-bd_sf"/>
</dbReference>
<dbReference type="SUPFAM" id="SSF51905">
    <property type="entry name" value="FAD/NAD(P)-binding domain"/>
    <property type="match status" value="1"/>
</dbReference>
<dbReference type="Gene3D" id="3.30.560.10">
    <property type="entry name" value="Glucose Oxidase, domain 3"/>
    <property type="match status" value="1"/>
</dbReference>
<sequence>MEYDIIFAGGGTSACLTAGRLATANPDLKILMLEAGEHTRNLISHLQPARYFSHLAPTSTTVSFHVAKPNPNVDGRSIVTPSGRCVGGGSSVNFTVYTRAAASDYDDWATKFNNPGWRFEDLLPLFKKTETYQISPGEPTHGYSGPLKVSYGGAYTNVGKQFLDVAEGYDRQYQHPVVRDFNDFNSGNAWIDQKSGRRSDVAHAFIYDHEHKNVNLKVLANSRVKRVIFENDRAVGVEYVADSDDGLLHVARASKCVVISAGTFGSPQILERSGIGNYKILEKLGISPKVDLPGVGENYQDHTSIFIPFRASDDADTLDGIFHGDPGDEEKYGALWKEEGKGLLAANAIDSGAKLRPNAQELEELGPAFGERWKTFFENSPDKPVLCLECGAASISDTPAGKYFTIVAFVEYPISTGSVHISHPEDTKAPAEFEAGFLSDASDLAILKWGYKKSREIARRMKVYRGEYMPLHPKFSTNESGSSDAAPRLDAPVGSVELDSEDIKYSKEDDEEIEKFTRRFAETSWHSLGTCAMKPRDQGGVVDPRLNVYGVKGLKVADLSIAPQNVSANTYSTALVIAEKAAVLITEDLGLIMK</sequence>
<dbReference type="InterPro" id="IPR007867">
    <property type="entry name" value="GMC_OxRtase_C"/>
</dbReference>
<comment type="cofactor">
    <cofactor evidence="1 3">
        <name>FAD</name>
        <dbReference type="ChEBI" id="CHEBI:57692"/>
    </cofactor>
</comment>
<dbReference type="PROSITE" id="PS00623">
    <property type="entry name" value="GMC_OXRED_1"/>
    <property type="match status" value="1"/>
</dbReference>
<feature type="binding site" evidence="3">
    <location>
        <begin position="12"/>
        <end position="13"/>
    </location>
    <ligand>
        <name>FAD</name>
        <dbReference type="ChEBI" id="CHEBI:57692"/>
    </ligand>
</feature>
<evidence type="ECO:0000256" key="2">
    <source>
        <dbReference type="ARBA" id="ARBA00010790"/>
    </source>
</evidence>
<feature type="binding site" evidence="3">
    <location>
        <position position="224"/>
    </location>
    <ligand>
        <name>FAD</name>
        <dbReference type="ChEBI" id="CHEBI:57692"/>
    </ligand>
</feature>
<keyword evidence="4" id="KW-0285">Flavoprotein</keyword>
<dbReference type="AlphaFoldDB" id="A0A4S8ML39"/>
<dbReference type="InterPro" id="IPR012132">
    <property type="entry name" value="GMC_OxRdtase"/>
</dbReference>
<evidence type="ECO:0000256" key="1">
    <source>
        <dbReference type="ARBA" id="ARBA00001974"/>
    </source>
</evidence>